<proteinExistence type="predicted"/>
<dbReference type="Pfam" id="PF02182">
    <property type="entry name" value="SAD_SRA"/>
    <property type="match status" value="1"/>
</dbReference>
<keyword evidence="5" id="KW-0949">S-adenosyl-L-methionine</keyword>
<dbReference type="SUPFAM" id="SSF82199">
    <property type="entry name" value="SET domain"/>
    <property type="match status" value="1"/>
</dbReference>
<keyword evidence="7 8" id="KW-0539">Nucleus</keyword>
<sequence length="779" mass="85653">MVAVVEEAVVCLVDSTIVASPVKGRACSVDVTVATRRSARNVGKGRPYYGIKTEPNEESQEAAKKRKVCREKLSSKTSVTPSVTNSVLGSSPYNGKGEPVEGGTVDKKQIISGNQVFQSINTPELNEANDSSHMGNGFVVNGQKATNGVSVGPEFGMNGESAECGKLAGGPGKSAYARVKETLRAFNTNYLQFVQHVLMPRSISIVAFHVFCSPKIATLSIEDFGDDANSSLFLQIVMAFPTIKNEGDVKNVKHKKSKGNVLKEPVAAKFSKCKEQESKRASKRPDLKAISKMLSNSTVLYPEKTIGHLPGIDVGDQFLSRAEMVVVGLHSHWLNGIDYMGSKYAKLPQYRSYIFPLAVCIVLSGVYEDDLDNSEDVIYTGQGGNDLLGRRHQIRDQKMERGNLALKNSLTCGVPVRVVRGHESASSYCGKVYTYDGLYKVIKYWAEKGMSGFTVYKYRLRRLEGQPTLTTNQVYYFRPQVPSSISELHGLVCDDISGGQENFPIPATNIVDDPPIPPIDFVYSKFTQVAKNLKVPSATSGCKCKRECVDPRVCSCAKRNGDDFPYVRKDGGRLVEAKAVVFECGPHCQCNSSCVNRTSQQGIRYRLEVFRIPKKGWAVRSWDAIPSGAPVCEYTGVLMKSEEIVSDDENNYIFDIDCLQTVKGLDGRERRPGNISSLIDLDDKKSEAVEYCIDAGSLGNVARFINHSCAPNLFVQCVLSQHHDIKMAKILLFAADNIPPLQELTYDYGYALDSVVGADGTVRKLRCFCGAADCRKWLY</sequence>
<dbReference type="InterPro" id="IPR025794">
    <property type="entry name" value="H3-K9-MeTrfase_plant"/>
</dbReference>
<dbReference type="EMBL" id="JADCNL010000003">
    <property type="protein sequence ID" value="KAG0488233.1"/>
    <property type="molecule type" value="Genomic_DNA"/>
</dbReference>
<dbReference type="PROSITE" id="PS50867">
    <property type="entry name" value="PRE_SET"/>
    <property type="match status" value="1"/>
</dbReference>
<accession>A0A835RD43</accession>
<dbReference type="SUPFAM" id="SSF88697">
    <property type="entry name" value="PUA domain-like"/>
    <property type="match status" value="1"/>
</dbReference>
<keyword evidence="6" id="KW-0156">Chromatin regulator</keyword>
<dbReference type="PROSITE" id="PS51015">
    <property type="entry name" value="YDG"/>
    <property type="match status" value="1"/>
</dbReference>
<feature type="compositionally biased region" description="Polar residues" evidence="9">
    <location>
        <begin position="75"/>
        <end position="93"/>
    </location>
</feature>
<feature type="domain" description="YDG" evidence="13">
    <location>
        <begin position="307"/>
        <end position="462"/>
    </location>
</feature>
<dbReference type="SMART" id="SM00317">
    <property type="entry name" value="SET"/>
    <property type="match status" value="1"/>
</dbReference>
<evidence type="ECO:0000256" key="2">
    <source>
        <dbReference type="ARBA" id="ARBA00022454"/>
    </source>
</evidence>
<dbReference type="SMART" id="SM00468">
    <property type="entry name" value="PreSET"/>
    <property type="match status" value="1"/>
</dbReference>
<dbReference type="GO" id="GO:0005694">
    <property type="term" value="C:chromosome"/>
    <property type="evidence" value="ECO:0007669"/>
    <property type="project" value="UniProtKB-SubCell"/>
</dbReference>
<dbReference type="GO" id="GO:0008270">
    <property type="term" value="F:zinc ion binding"/>
    <property type="evidence" value="ECO:0007669"/>
    <property type="project" value="InterPro"/>
</dbReference>
<dbReference type="InterPro" id="IPR003616">
    <property type="entry name" value="Post-SET_dom"/>
</dbReference>
<dbReference type="PROSITE" id="PS51575">
    <property type="entry name" value="SAM_MT43_SUVAR39_2"/>
    <property type="match status" value="1"/>
</dbReference>
<dbReference type="PANTHER" id="PTHR45660:SF94">
    <property type="entry name" value="HISTONE-LYSINE N-METHYLTRANSFERASE, H3 LYSINE-9 SPECIFIC SUVH4"/>
    <property type="match status" value="1"/>
</dbReference>
<dbReference type="PANTHER" id="PTHR45660">
    <property type="entry name" value="HISTONE-LYSINE N-METHYLTRANSFERASE SETMAR"/>
    <property type="match status" value="1"/>
</dbReference>
<evidence type="ECO:0000256" key="7">
    <source>
        <dbReference type="ARBA" id="ARBA00023242"/>
    </source>
</evidence>
<comment type="subcellular location">
    <subcellularLocation>
        <location evidence="1">Chromosome</location>
    </subcellularLocation>
    <subcellularLocation>
        <location evidence="8">Nucleus</location>
    </subcellularLocation>
</comment>
<evidence type="ECO:0000256" key="9">
    <source>
        <dbReference type="SAM" id="MobiDB-lite"/>
    </source>
</evidence>
<evidence type="ECO:0000259" key="11">
    <source>
        <dbReference type="PROSITE" id="PS50867"/>
    </source>
</evidence>
<dbReference type="InterPro" id="IPR007728">
    <property type="entry name" value="Pre-SET_dom"/>
</dbReference>
<evidence type="ECO:0000313" key="15">
    <source>
        <dbReference type="Proteomes" id="UP000636800"/>
    </source>
</evidence>
<dbReference type="PROSITE" id="PS50280">
    <property type="entry name" value="SET"/>
    <property type="match status" value="1"/>
</dbReference>
<keyword evidence="4" id="KW-0808">Transferase</keyword>
<dbReference type="InterPro" id="IPR036987">
    <property type="entry name" value="SRA-YDG_sf"/>
</dbReference>
<dbReference type="OrthoDB" id="1388414at2759"/>
<dbReference type="InterPro" id="IPR015947">
    <property type="entry name" value="PUA-like_sf"/>
</dbReference>
<feature type="domain" description="Post-SET" evidence="12">
    <location>
        <begin position="763"/>
        <end position="779"/>
    </location>
</feature>
<dbReference type="GO" id="GO:0032259">
    <property type="term" value="P:methylation"/>
    <property type="evidence" value="ECO:0007669"/>
    <property type="project" value="UniProtKB-KW"/>
</dbReference>
<keyword evidence="2" id="KW-0158">Chromosome</keyword>
<organism evidence="14 15">
    <name type="scientific">Vanilla planifolia</name>
    <name type="common">Vanilla</name>
    <dbReference type="NCBI Taxonomy" id="51239"/>
    <lineage>
        <taxon>Eukaryota</taxon>
        <taxon>Viridiplantae</taxon>
        <taxon>Streptophyta</taxon>
        <taxon>Embryophyta</taxon>
        <taxon>Tracheophyta</taxon>
        <taxon>Spermatophyta</taxon>
        <taxon>Magnoliopsida</taxon>
        <taxon>Liliopsida</taxon>
        <taxon>Asparagales</taxon>
        <taxon>Orchidaceae</taxon>
        <taxon>Vanilloideae</taxon>
        <taxon>Vanilleae</taxon>
        <taxon>Vanilla</taxon>
    </lineage>
</organism>
<gene>
    <name evidence="14" type="ORF">HPP92_007044</name>
</gene>
<dbReference type="GO" id="GO:0005634">
    <property type="term" value="C:nucleus"/>
    <property type="evidence" value="ECO:0007669"/>
    <property type="project" value="UniProtKB-SubCell"/>
</dbReference>
<dbReference type="Pfam" id="PF05033">
    <property type="entry name" value="Pre-SET"/>
    <property type="match status" value="1"/>
</dbReference>
<dbReference type="InterPro" id="IPR001214">
    <property type="entry name" value="SET_dom"/>
</dbReference>
<comment type="caution">
    <text evidence="14">The sequence shown here is derived from an EMBL/GenBank/DDBJ whole genome shotgun (WGS) entry which is preliminary data.</text>
</comment>
<dbReference type="InterPro" id="IPR046341">
    <property type="entry name" value="SET_dom_sf"/>
</dbReference>
<dbReference type="InterPro" id="IPR051357">
    <property type="entry name" value="H3K9_HMTase_SUVAR3-9"/>
</dbReference>
<evidence type="ECO:0000256" key="3">
    <source>
        <dbReference type="ARBA" id="ARBA00022603"/>
    </source>
</evidence>
<feature type="domain" description="Pre-SET" evidence="11">
    <location>
        <begin position="540"/>
        <end position="602"/>
    </location>
</feature>
<evidence type="ECO:0000259" key="13">
    <source>
        <dbReference type="PROSITE" id="PS51015"/>
    </source>
</evidence>
<feature type="domain" description="SET" evidence="10">
    <location>
        <begin position="605"/>
        <end position="749"/>
    </location>
</feature>
<dbReference type="Proteomes" id="UP000636800">
    <property type="component" value="Chromosome 3"/>
</dbReference>
<evidence type="ECO:0000256" key="4">
    <source>
        <dbReference type="ARBA" id="ARBA00022679"/>
    </source>
</evidence>
<feature type="region of interest" description="Disordered" evidence="9">
    <location>
        <begin position="69"/>
        <end position="105"/>
    </location>
</feature>
<dbReference type="Gene3D" id="2.30.280.10">
    <property type="entry name" value="SRA-YDG"/>
    <property type="match status" value="1"/>
</dbReference>
<evidence type="ECO:0000256" key="8">
    <source>
        <dbReference type="PROSITE-ProRule" id="PRU00358"/>
    </source>
</evidence>
<dbReference type="AlphaFoldDB" id="A0A835RD43"/>
<dbReference type="Gene3D" id="2.170.270.10">
    <property type="entry name" value="SET domain"/>
    <property type="match status" value="1"/>
</dbReference>
<evidence type="ECO:0000256" key="5">
    <source>
        <dbReference type="ARBA" id="ARBA00022691"/>
    </source>
</evidence>
<evidence type="ECO:0000256" key="6">
    <source>
        <dbReference type="ARBA" id="ARBA00022853"/>
    </source>
</evidence>
<name>A0A835RD43_VANPL</name>
<dbReference type="Pfam" id="PF00856">
    <property type="entry name" value="SET"/>
    <property type="match status" value="1"/>
</dbReference>
<evidence type="ECO:0000259" key="10">
    <source>
        <dbReference type="PROSITE" id="PS50280"/>
    </source>
</evidence>
<keyword evidence="15" id="KW-1185">Reference proteome</keyword>
<dbReference type="GO" id="GO:0042054">
    <property type="term" value="F:histone methyltransferase activity"/>
    <property type="evidence" value="ECO:0007669"/>
    <property type="project" value="InterPro"/>
</dbReference>
<evidence type="ECO:0000313" key="14">
    <source>
        <dbReference type="EMBL" id="KAG0488233.1"/>
    </source>
</evidence>
<protein>
    <submittedName>
        <fullName evidence="14">Uncharacterized protein</fullName>
    </submittedName>
</protein>
<evidence type="ECO:0000256" key="1">
    <source>
        <dbReference type="ARBA" id="ARBA00004286"/>
    </source>
</evidence>
<keyword evidence="3" id="KW-0489">Methyltransferase</keyword>
<dbReference type="InterPro" id="IPR003105">
    <property type="entry name" value="SRA_YDG"/>
</dbReference>
<dbReference type="SMART" id="SM00466">
    <property type="entry name" value="SRA"/>
    <property type="match status" value="1"/>
</dbReference>
<dbReference type="GO" id="GO:0003690">
    <property type="term" value="F:double-stranded DNA binding"/>
    <property type="evidence" value="ECO:0007669"/>
    <property type="project" value="TreeGrafter"/>
</dbReference>
<dbReference type="PROSITE" id="PS50868">
    <property type="entry name" value="POST_SET"/>
    <property type="match status" value="1"/>
</dbReference>
<reference evidence="14 15" key="1">
    <citation type="journal article" date="2020" name="Nat. Food">
        <title>A phased Vanilla planifolia genome enables genetic improvement of flavour and production.</title>
        <authorList>
            <person name="Hasing T."/>
            <person name="Tang H."/>
            <person name="Brym M."/>
            <person name="Khazi F."/>
            <person name="Huang T."/>
            <person name="Chambers A.H."/>
        </authorList>
    </citation>
    <scope>NUCLEOTIDE SEQUENCE [LARGE SCALE GENOMIC DNA]</scope>
    <source>
        <tissue evidence="14">Leaf</tissue>
    </source>
</reference>
<evidence type="ECO:0000259" key="12">
    <source>
        <dbReference type="PROSITE" id="PS50868"/>
    </source>
</evidence>